<dbReference type="InterPro" id="IPR036188">
    <property type="entry name" value="FAD/NAD-bd_sf"/>
</dbReference>
<gene>
    <name evidence="7" type="ORF">PZE19_00895</name>
</gene>
<accession>A0ABT6F420</accession>
<dbReference type="InterPro" id="IPR039650">
    <property type="entry name" value="HdrA-like"/>
</dbReference>
<evidence type="ECO:0000313" key="8">
    <source>
        <dbReference type="Proteomes" id="UP001216907"/>
    </source>
</evidence>
<evidence type="ECO:0000256" key="2">
    <source>
        <dbReference type="ARBA" id="ARBA00022723"/>
    </source>
</evidence>
<evidence type="ECO:0000256" key="1">
    <source>
        <dbReference type="ARBA" id="ARBA00022485"/>
    </source>
</evidence>
<comment type="caution">
    <text evidence="7">The sequence shown here is derived from an EMBL/GenBank/DDBJ whole genome shotgun (WGS) entry which is preliminary data.</text>
</comment>
<dbReference type="RefSeq" id="WP_277858696.1">
    <property type="nucleotide sequence ID" value="NZ_JARRAG010000001.1"/>
</dbReference>
<organism evidence="7 8">
    <name type="scientific">Paludisphaera mucosa</name>
    <dbReference type="NCBI Taxonomy" id="3030827"/>
    <lineage>
        <taxon>Bacteria</taxon>
        <taxon>Pseudomonadati</taxon>
        <taxon>Planctomycetota</taxon>
        <taxon>Planctomycetia</taxon>
        <taxon>Isosphaerales</taxon>
        <taxon>Isosphaeraceae</taxon>
        <taxon>Paludisphaera</taxon>
    </lineage>
</organism>
<evidence type="ECO:0000256" key="4">
    <source>
        <dbReference type="ARBA" id="ARBA00023004"/>
    </source>
</evidence>
<feature type="signal peptide" evidence="6">
    <location>
        <begin position="1"/>
        <end position="25"/>
    </location>
</feature>
<proteinExistence type="predicted"/>
<feature type="chain" id="PRO_5047373438" evidence="6">
    <location>
        <begin position="26"/>
        <end position="613"/>
    </location>
</feature>
<dbReference type="PANTHER" id="PTHR43498:SF1">
    <property type="entry name" value="COB--COM HETERODISULFIDE REDUCTASE IRON-SULFUR SUBUNIT A"/>
    <property type="match status" value="1"/>
</dbReference>
<keyword evidence="2" id="KW-0479">Metal-binding</keyword>
<sequence length="613" mass="66961">MNDHFGLRIWALVGILAFSPGRARAADATFDVVVVGSTPGGIMAGVAAARAGRTAAILERGTHVGGLPANGLGATDIGTRGATGGLFLEFVGRVKRHYVATYGADSPQARDCSDGYHFEPRVAEQVFEGLIAEHKGRLAVFRRRQFDAEPANVDREAGRLVAIRVRDRDSGAVETYRAKVFIDATYEGDLAAAAGCAYRVGREGRDENDEPMAGRLYKAWGGVPGPGSTGQADNAIQAFNYRLCLTRNPEDRVEVARPARYDRDEYLSLADDVREGRTTAPGGKAGKSMALAWDSIGRIVNPVAIPNGKVDANNQHWNFLSSDLPEENWPWPTSGWDWRDHFAGRLRDYTLGLLYFAQNDPALPEDFRARCREWGLARSEFADDGHFPRQVYVREGRRVVGEYSFAAKDAVPTRPDGRPPIHADSVTASHYALDSHAVRKREPGRAHLDGFFSSPSRPYTVPYGVIVPKKVDGLLTPVPVSGTHVGFSTLRMEPCWMALGEAAGEAAALAIEADLAPRRVAVAALQERLVKHGAVLMYFRDMKPGDAHFEAVQLMALRGCLEPDAWLARPDDPVTEAEARRWIEKSGAAGVSPDEARSLKRGELLDRLRRASK</sequence>
<dbReference type="Pfam" id="PF12831">
    <property type="entry name" value="FAD_oxidored"/>
    <property type="match status" value="1"/>
</dbReference>
<keyword evidence="1" id="KW-0004">4Fe-4S</keyword>
<keyword evidence="6" id="KW-0732">Signal</keyword>
<dbReference type="EMBL" id="JARRAG010000001">
    <property type="protein sequence ID" value="MDG3002332.1"/>
    <property type="molecule type" value="Genomic_DNA"/>
</dbReference>
<keyword evidence="3" id="KW-0560">Oxidoreductase</keyword>
<reference evidence="7 8" key="1">
    <citation type="submission" date="2023-03" db="EMBL/GenBank/DDBJ databases">
        <title>Paludisphaera mucosa sp. nov. a novel planctomycete from northern fen.</title>
        <authorList>
            <person name="Ivanova A."/>
        </authorList>
    </citation>
    <scope>NUCLEOTIDE SEQUENCE [LARGE SCALE GENOMIC DNA]</scope>
    <source>
        <strain evidence="7 8">Pla2</strain>
    </source>
</reference>
<protein>
    <submittedName>
        <fullName evidence="7">FAD-dependent oxidoreductase</fullName>
    </submittedName>
</protein>
<evidence type="ECO:0000313" key="7">
    <source>
        <dbReference type="EMBL" id="MDG3002332.1"/>
    </source>
</evidence>
<dbReference type="Gene3D" id="3.50.50.60">
    <property type="entry name" value="FAD/NAD(P)-binding domain"/>
    <property type="match status" value="1"/>
</dbReference>
<keyword evidence="4" id="KW-0408">Iron</keyword>
<name>A0ABT6F420_9BACT</name>
<dbReference type="Proteomes" id="UP001216907">
    <property type="component" value="Unassembled WGS sequence"/>
</dbReference>
<dbReference type="SUPFAM" id="SSF51905">
    <property type="entry name" value="FAD/NAD(P)-binding domain"/>
    <property type="match status" value="1"/>
</dbReference>
<keyword evidence="5" id="KW-0411">Iron-sulfur</keyword>
<evidence type="ECO:0000256" key="5">
    <source>
        <dbReference type="ARBA" id="ARBA00023014"/>
    </source>
</evidence>
<evidence type="ECO:0000256" key="3">
    <source>
        <dbReference type="ARBA" id="ARBA00023002"/>
    </source>
</evidence>
<evidence type="ECO:0000256" key="6">
    <source>
        <dbReference type="SAM" id="SignalP"/>
    </source>
</evidence>
<keyword evidence="8" id="KW-1185">Reference proteome</keyword>
<dbReference type="PANTHER" id="PTHR43498">
    <property type="entry name" value="FERREDOXIN:COB-COM HETERODISULFIDE REDUCTASE SUBUNIT A"/>
    <property type="match status" value="1"/>
</dbReference>